<reference evidence="3" key="2">
    <citation type="journal article" date="2007" name="Proc. Natl. Acad. Sci. U.S.A.">
        <title>Proteorhodopsin photosystem gene expression enables photophosphorylation in a heterologous host.</title>
        <authorList>
            <person name="Martinez A."/>
            <person name="Bradley A.S."/>
            <person name="Waldbauer J.R."/>
            <person name="Summons R.E."/>
            <person name="Delong E.F."/>
        </authorList>
    </citation>
    <scope>NUCLEOTIDE SEQUENCE</scope>
</reference>
<dbReference type="EMBL" id="EF100191">
    <property type="protein sequence ID" value="ABL61019.1"/>
    <property type="molecule type" value="Genomic_DNA"/>
</dbReference>
<protein>
    <recommendedName>
        <fullName evidence="2">DUF1468 domain-containing protein</fullName>
    </recommendedName>
</protein>
<evidence type="ECO:0000313" key="3">
    <source>
        <dbReference type="EMBL" id="ABL61019.1"/>
    </source>
</evidence>
<accession>A4GIK9</accession>
<organism evidence="3">
    <name type="scientific">uncultured marine bacterium HF10_25F10</name>
    <dbReference type="NCBI Taxonomy" id="413068"/>
    <lineage>
        <taxon>Bacteria</taxon>
        <taxon>environmental samples</taxon>
    </lineage>
</organism>
<name>A4GIK9_9BACT</name>
<proteinExistence type="predicted"/>
<feature type="transmembrane region" description="Helical" evidence="1">
    <location>
        <begin position="131"/>
        <end position="151"/>
    </location>
</feature>
<dbReference type="InterPro" id="IPR009936">
    <property type="entry name" value="DUF1468"/>
</dbReference>
<dbReference type="AlphaFoldDB" id="A4GIK9"/>
<dbReference type="Pfam" id="PF07331">
    <property type="entry name" value="TctB"/>
    <property type="match status" value="1"/>
</dbReference>
<keyword evidence="1" id="KW-1133">Transmembrane helix</keyword>
<evidence type="ECO:0000259" key="2">
    <source>
        <dbReference type="Pfam" id="PF07331"/>
    </source>
</evidence>
<evidence type="ECO:0000256" key="1">
    <source>
        <dbReference type="SAM" id="Phobius"/>
    </source>
</evidence>
<gene>
    <name evidence="3" type="ORF">ALOHA_HF1025F10.31</name>
</gene>
<feature type="transmembrane region" description="Helical" evidence="1">
    <location>
        <begin position="94"/>
        <end position="125"/>
    </location>
</feature>
<keyword evidence="1" id="KW-0812">Transmembrane</keyword>
<feature type="domain" description="DUF1468" evidence="2">
    <location>
        <begin position="8"/>
        <end position="160"/>
    </location>
</feature>
<reference evidence="3" key="1">
    <citation type="journal article" date="2007" name="Environ. Microbiol.">
        <title>Proteorhodopsin photosystem gene clusters exhibit co-evolutionary trends and shared ancestry among diverse marine microbial phyla.</title>
        <authorList>
            <person name="McCarren J."/>
            <person name="Delong E.F."/>
        </authorList>
    </citation>
    <scope>NUCLEOTIDE SEQUENCE</scope>
</reference>
<feature type="transmembrane region" description="Helical" evidence="1">
    <location>
        <begin position="5"/>
        <end position="21"/>
    </location>
</feature>
<keyword evidence="1" id="KW-0472">Membrane</keyword>
<sequence length="176" mass="19765">MRRAEIITAFILGLFSVYLMWKSGEPPAWNPDAARFDNIGYDDTGAPGSGFWPFWLGVIMLASCVWTGINWALRRTPASVSTAPFLDSYGWKMLLTVGGGLIGFLLVIEFLGFYAGMLAFLVYYIRFIGRHCWAVTLSIATAVPVVCFFFFDIAMRIVLPKGYSEPLFIPLYDIFL</sequence>
<feature type="transmembrane region" description="Helical" evidence="1">
    <location>
        <begin position="52"/>
        <end position="73"/>
    </location>
</feature>